<dbReference type="Proteomes" id="UP001363010">
    <property type="component" value="Unassembled WGS sequence"/>
</dbReference>
<dbReference type="RefSeq" id="WP_340367868.1">
    <property type="nucleotide sequence ID" value="NZ_JBBKZV010000042.1"/>
</dbReference>
<sequence length="330" mass="34950">MRAVICESFDGPHALRVGEMPEPSLEAGQVQVDVHAAAVSFMDYLMVSGKYQMRPVTPFVPGTDGAGTVRAVGSGVSRFKPGDRVACSHWIGAYAETMVVPELKATPLPDGVDFVTGSTVIHAYRTALYALDQRASVRRGETVFVTGAAGGVGLAAVDVARHLGARVIAGVGSDDKIDFVMKHGATAAVNYRAEPLRERIKALTDGKGIDVCFDNVGGSVFAEMTRLMSWCGRLMPIGFAGGEIPSVPMNLPLLKNYSIVGVFTGAWAEKFPLESAATDARLMELVAAGQLHPHVSDVLPIERASDAMDAVANRTVRGRVVLRCRGEPGA</sequence>
<dbReference type="Pfam" id="PF08240">
    <property type="entry name" value="ADH_N"/>
    <property type="match status" value="1"/>
</dbReference>
<proteinExistence type="predicted"/>
<protein>
    <submittedName>
        <fullName evidence="2">NADPH:quinone oxidoreductase family protein</fullName>
        <ecNumber evidence="2">1.-.-.-</ecNumber>
    </submittedName>
</protein>
<accession>A0ABU8WBE4</accession>
<dbReference type="SMART" id="SM00829">
    <property type="entry name" value="PKS_ER"/>
    <property type="match status" value="1"/>
</dbReference>
<dbReference type="Pfam" id="PF00107">
    <property type="entry name" value="ADH_zinc_N"/>
    <property type="match status" value="1"/>
</dbReference>
<dbReference type="PANTHER" id="PTHR43677">
    <property type="entry name" value="SHORT-CHAIN DEHYDROGENASE/REDUCTASE"/>
    <property type="match status" value="1"/>
</dbReference>
<dbReference type="InterPro" id="IPR011032">
    <property type="entry name" value="GroES-like_sf"/>
</dbReference>
<dbReference type="CDD" id="cd08241">
    <property type="entry name" value="QOR1"/>
    <property type="match status" value="1"/>
</dbReference>
<dbReference type="InterPro" id="IPR036291">
    <property type="entry name" value="NAD(P)-bd_dom_sf"/>
</dbReference>
<dbReference type="SUPFAM" id="SSF51735">
    <property type="entry name" value="NAD(P)-binding Rossmann-fold domains"/>
    <property type="match status" value="1"/>
</dbReference>
<dbReference type="EMBL" id="JBBKZV010000042">
    <property type="protein sequence ID" value="MEJ8826833.1"/>
    <property type="molecule type" value="Genomic_DNA"/>
</dbReference>
<dbReference type="InterPro" id="IPR051397">
    <property type="entry name" value="Zn-ADH-like_protein"/>
</dbReference>
<keyword evidence="2" id="KW-0560">Oxidoreductase</keyword>
<dbReference type="EC" id="1.-.-.-" evidence="2"/>
<dbReference type="Gene3D" id="3.40.50.720">
    <property type="entry name" value="NAD(P)-binding Rossmann-like Domain"/>
    <property type="match status" value="1"/>
</dbReference>
<gene>
    <name evidence="2" type="ORF">WKW80_33345</name>
</gene>
<name>A0ABU8WBE4_9BURK</name>
<organism evidence="2 3">
    <name type="scientific">Variovorax humicola</name>
    <dbReference type="NCBI Taxonomy" id="1769758"/>
    <lineage>
        <taxon>Bacteria</taxon>
        <taxon>Pseudomonadati</taxon>
        <taxon>Pseudomonadota</taxon>
        <taxon>Betaproteobacteria</taxon>
        <taxon>Burkholderiales</taxon>
        <taxon>Comamonadaceae</taxon>
        <taxon>Variovorax</taxon>
    </lineage>
</organism>
<dbReference type="PANTHER" id="PTHR43677:SF4">
    <property type="entry name" value="QUINONE OXIDOREDUCTASE-LIKE PROTEIN 2"/>
    <property type="match status" value="1"/>
</dbReference>
<dbReference type="InterPro" id="IPR013149">
    <property type="entry name" value="ADH-like_C"/>
</dbReference>
<dbReference type="InterPro" id="IPR013154">
    <property type="entry name" value="ADH-like_N"/>
</dbReference>
<dbReference type="InterPro" id="IPR020843">
    <property type="entry name" value="ER"/>
</dbReference>
<dbReference type="GO" id="GO:0016491">
    <property type="term" value="F:oxidoreductase activity"/>
    <property type="evidence" value="ECO:0007669"/>
    <property type="project" value="UniProtKB-KW"/>
</dbReference>
<dbReference type="SUPFAM" id="SSF50129">
    <property type="entry name" value="GroES-like"/>
    <property type="match status" value="1"/>
</dbReference>
<comment type="caution">
    <text evidence="2">The sequence shown here is derived from an EMBL/GenBank/DDBJ whole genome shotgun (WGS) entry which is preliminary data.</text>
</comment>
<keyword evidence="3" id="KW-1185">Reference proteome</keyword>
<evidence type="ECO:0000313" key="3">
    <source>
        <dbReference type="Proteomes" id="UP001363010"/>
    </source>
</evidence>
<evidence type="ECO:0000259" key="1">
    <source>
        <dbReference type="SMART" id="SM00829"/>
    </source>
</evidence>
<dbReference type="Gene3D" id="3.90.180.10">
    <property type="entry name" value="Medium-chain alcohol dehydrogenases, catalytic domain"/>
    <property type="match status" value="1"/>
</dbReference>
<reference evidence="2 3" key="1">
    <citation type="submission" date="2024-03" db="EMBL/GenBank/DDBJ databases">
        <title>Novel species of the genus Variovorax.</title>
        <authorList>
            <person name="Liu Q."/>
            <person name="Xin Y.-H."/>
        </authorList>
    </citation>
    <scope>NUCLEOTIDE SEQUENCE [LARGE SCALE GENOMIC DNA]</scope>
    <source>
        <strain evidence="2 3">KACC 18501</strain>
    </source>
</reference>
<feature type="domain" description="Enoyl reductase (ER)" evidence="1">
    <location>
        <begin position="11"/>
        <end position="322"/>
    </location>
</feature>
<evidence type="ECO:0000313" key="2">
    <source>
        <dbReference type="EMBL" id="MEJ8826833.1"/>
    </source>
</evidence>